<feature type="domain" description="Transposase IS66 C-terminal" evidence="1">
    <location>
        <begin position="32"/>
        <end position="57"/>
    </location>
</feature>
<dbReference type="InterPro" id="IPR039552">
    <property type="entry name" value="IS66_C"/>
</dbReference>
<evidence type="ECO:0000313" key="3">
    <source>
        <dbReference type="Proteomes" id="UP001457898"/>
    </source>
</evidence>
<protein>
    <submittedName>
        <fullName evidence="2">Transposase domain-containing protein</fullName>
    </submittedName>
</protein>
<proteinExistence type="predicted"/>
<feature type="non-terminal residue" evidence="2">
    <location>
        <position position="1"/>
    </location>
</feature>
<dbReference type="Pfam" id="PF13817">
    <property type="entry name" value="DDE_Tnp_IS66_C"/>
    <property type="match status" value="1"/>
</dbReference>
<evidence type="ECO:0000259" key="1">
    <source>
        <dbReference type="Pfam" id="PF13817"/>
    </source>
</evidence>
<comment type="caution">
    <text evidence="2">The sequence shown here is derived from an EMBL/GenBank/DDBJ whole genome shotgun (WGS) entry which is preliminary data.</text>
</comment>
<sequence>SERSIRTFCVGKKNWMFHDSVKGAQASAVIYSLSETAKLNNLRPYYYFKHLLTELPKLRDEKGNVEKHAAKI</sequence>
<name>A0ABV1DVC3_9FIRM</name>
<dbReference type="RefSeq" id="WP_349064779.1">
    <property type="nucleotide sequence ID" value="NZ_JBBMFP010000042.1"/>
</dbReference>
<reference evidence="2 3" key="1">
    <citation type="submission" date="2024-03" db="EMBL/GenBank/DDBJ databases">
        <title>Human intestinal bacterial collection.</title>
        <authorList>
            <person name="Pauvert C."/>
            <person name="Hitch T.C.A."/>
            <person name="Clavel T."/>
        </authorList>
    </citation>
    <scope>NUCLEOTIDE SEQUENCE [LARGE SCALE GENOMIC DNA]</scope>
    <source>
        <strain evidence="2 3">CLA-SR-H028</strain>
    </source>
</reference>
<gene>
    <name evidence="2" type="ORF">WMO65_25470</name>
</gene>
<dbReference type="EMBL" id="JBBMFP010000042">
    <property type="protein sequence ID" value="MEQ2434348.1"/>
    <property type="molecule type" value="Genomic_DNA"/>
</dbReference>
<evidence type="ECO:0000313" key="2">
    <source>
        <dbReference type="EMBL" id="MEQ2434348.1"/>
    </source>
</evidence>
<organism evidence="2 3">
    <name type="scientific">Blautia caccae</name>
    <dbReference type="NCBI Taxonomy" id="3133175"/>
    <lineage>
        <taxon>Bacteria</taxon>
        <taxon>Bacillati</taxon>
        <taxon>Bacillota</taxon>
        <taxon>Clostridia</taxon>
        <taxon>Lachnospirales</taxon>
        <taxon>Lachnospiraceae</taxon>
        <taxon>Blautia</taxon>
    </lineage>
</organism>
<accession>A0ABV1DVC3</accession>
<keyword evidence="3" id="KW-1185">Reference proteome</keyword>
<dbReference type="Proteomes" id="UP001457898">
    <property type="component" value="Unassembled WGS sequence"/>
</dbReference>